<name>A0AAD6QW61_9ROSI</name>
<evidence type="ECO:0000313" key="3">
    <source>
        <dbReference type="Proteomes" id="UP001164929"/>
    </source>
</evidence>
<feature type="region of interest" description="Disordered" evidence="1">
    <location>
        <begin position="1"/>
        <end position="69"/>
    </location>
</feature>
<dbReference type="AlphaFoldDB" id="A0AAD6QW61"/>
<protein>
    <submittedName>
        <fullName evidence="2">Uncharacterized protein</fullName>
    </submittedName>
</protein>
<gene>
    <name evidence="2" type="ORF">NC653_013745</name>
</gene>
<accession>A0AAD6QW61</accession>
<feature type="compositionally biased region" description="Basic residues" evidence="1">
    <location>
        <begin position="26"/>
        <end position="35"/>
    </location>
</feature>
<keyword evidence="3" id="KW-1185">Reference proteome</keyword>
<proteinExistence type="predicted"/>
<organism evidence="2 3">
    <name type="scientific">Populus alba x Populus x berolinensis</name>
    <dbReference type="NCBI Taxonomy" id="444605"/>
    <lineage>
        <taxon>Eukaryota</taxon>
        <taxon>Viridiplantae</taxon>
        <taxon>Streptophyta</taxon>
        <taxon>Embryophyta</taxon>
        <taxon>Tracheophyta</taxon>
        <taxon>Spermatophyta</taxon>
        <taxon>Magnoliopsida</taxon>
        <taxon>eudicotyledons</taxon>
        <taxon>Gunneridae</taxon>
        <taxon>Pentapetalae</taxon>
        <taxon>rosids</taxon>
        <taxon>fabids</taxon>
        <taxon>Malpighiales</taxon>
        <taxon>Salicaceae</taxon>
        <taxon>Saliceae</taxon>
        <taxon>Populus</taxon>
    </lineage>
</organism>
<dbReference type="Proteomes" id="UP001164929">
    <property type="component" value="Chromosome 5"/>
</dbReference>
<dbReference type="EMBL" id="JAQIZT010000005">
    <property type="protein sequence ID" value="KAJ6997265.1"/>
    <property type="molecule type" value="Genomic_DNA"/>
</dbReference>
<sequence>MPLPRHKRRTKTKGKIIERTSGINRGRTKTRTRDRHKVDTQNTGSERYTQKAKGRTSKHMRTKGQKKKT</sequence>
<reference evidence="2" key="1">
    <citation type="journal article" date="2023" name="Mol. Ecol. Resour.">
        <title>Chromosome-level genome assembly of a triploid poplar Populus alba 'Berolinensis'.</title>
        <authorList>
            <person name="Chen S."/>
            <person name="Yu Y."/>
            <person name="Wang X."/>
            <person name="Wang S."/>
            <person name="Zhang T."/>
            <person name="Zhou Y."/>
            <person name="He R."/>
            <person name="Meng N."/>
            <person name="Wang Y."/>
            <person name="Liu W."/>
            <person name="Liu Z."/>
            <person name="Liu J."/>
            <person name="Guo Q."/>
            <person name="Huang H."/>
            <person name="Sederoff R.R."/>
            <person name="Wang G."/>
            <person name="Qu G."/>
            <person name="Chen S."/>
        </authorList>
    </citation>
    <scope>NUCLEOTIDE SEQUENCE</scope>
    <source>
        <strain evidence="2">SC-2020</strain>
    </source>
</reference>
<feature type="compositionally biased region" description="Basic residues" evidence="1">
    <location>
        <begin position="50"/>
        <end position="69"/>
    </location>
</feature>
<comment type="caution">
    <text evidence="2">The sequence shown here is derived from an EMBL/GenBank/DDBJ whole genome shotgun (WGS) entry which is preliminary data.</text>
</comment>
<feature type="compositionally biased region" description="Basic residues" evidence="1">
    <location>
        <begin position="1"/>
        <end position="14"/>
    </location>
</feature>
<evidence type="ECO:0000256" key="1">
    <source>
        <dbReference type="SAM" id="MobiDB-lite"/>
    </source>
</evidence>
<evidence type="ECO:0000313" key="2">
    <source>
        <dbReference type="EMBL" id="KAJ6997265.1"/>
    </source>
</evidence>